<sequence length="124" mass="13567">MFTLASKQLLGLTSKEIPSRPVQNFPRLYYKNVIDQYNNPRNICSFNKNNPNVGTGLVGAPTCGDVMKLQIKINKELGKIIDACFKTFGCGSTIAKTQIKLLSHCLPSNLSPSSLPRSTTPCCC</sequence>
<dbReference type="OrthoDB" id="1925777at2759"/>
<evidence type="ECO:0000313" key="3">
    <source>
        <dbReference type="Proteomes" id="UP000828251"/>
    </source>
</evidence>
<dbReference type="Gene3D" id="3.90.1010.10">
    <property type="match status" value="1"/>
</dbReference>
<dbReference type="Proteomes" id="UP000828251">
    <property type="component" value="Unassembled WGS sequence"/>
</dbReference>
<comment type="caution">
    <text evidence="2">The sequence shown here is derived from an EMBL/GenBank/DDBJ whole genome shotgun (WGS) entry which is preliminary data.</text>
</comment>
<dbReference type="Pfam" id="PF01592">
    <property type="entry name" value="NifU_N"/>
    <property type="match status" value="1"/>
</dbReference>
<dbReference type="GO" id="GO:0051536">
    <property type="term" value="F:iron-sulfur cluster binding"/>
    <property type="evidence" value="ECO:0007669"/>
    <property type="project" value="InterPro"/>
</dbReference>
<dbReference type="InterPro" id="IPR002871">
    <property type="entry name" value="NIF_FeS_clus_asmbl_NifU_N"/>
</dbReference>
<evidence type="ECO:0000259" key="1">
    <source>
        <dbReference type="Pfam" id="PF01592"/>
    </source>
</evidence>
<dbReference type="CDD" id="cd06664">
    <property type="entry name" value="IscU_like"/>
    <property type="match status" value="1"/>
</dbReference>
<dbReference type="AlphaFoldDB" id="A0A9D3W2B5"/>
<organism evidence="2 3">
    <name type="scientific">Gossypium stocksii</name>
    <dbReference type="NCBI Taxonomy" id="47602"/>
    <lineage>
        <taxon>Eukaryota</taxon>
        <taxon>Viridiplantae</taxon>
        <taxon>Streptophyta</taxon>
        <taxon>Embryophyta</taxon>
        <taxon>Tracheophyta</taxon>
        <taxon>Spermatophyta</taxon>
        <taxon>Magnoliopsida</taxon>
        <taxon>eudicotyledons</taxon>
        <taxon>Gunneridae</taxon>
        <taxon>Pentapetalae</taxon>
        <taxon>rosids</taxon>
        <taxon>malvids</taxon>
        <taxon>Malvales</taxon>
        <taxon>Malvaceae</taxon>
        <taxon>Malvoideae</taxon>
        <taxon>Gossypium</taxon>
    </lineage>
</organism>
<keyword evidence="3" id="KW-1185">Reference proteome</keyword>
<gene>
    <name evidence="2" type="ORF">J1N35_010771</name>
</gene>
<dbReference type="GO" id="GO:0005506">
    <property type="term" value="F:iron ion binding"/>
    <property type="evidence" value="ECO:0007669"/>
    <property type="project" value="InterPro"/>
</dbReference>
<dbReference type="EMBL" id="JAIQCV010000004">
    <property type="protein sequence ID" value="KAH1107003.1"/>
    <property type="molecule type" value="Genomic_DNA"/>
</dbReference>
<name>A0A9D3W2B5_9ROSI</name>
<dbReference type="GO" id="GO:0016226">
    <property type="term" value="P:iron-sulfur cluster assembly"/>
    <property type="evidence" value="ECO:0007669"/>
    <property type="project" value="InterPro"/>
</dbReference>
<proteinExistence type="predicted"/>
<dbReference type="PANTHER" id="PTHR10093">
    <property type="entry name" value="IRON-SULFUR CLUSTER ASSEMBLY ENZYME NIFU HOMOLOG"/>
    <property type="match status" value="1"/>
</dbReference>
<protein>
    <recommendedName>
        <fullName evidence="1">NIF system FeS cluster assembly NifU N-terminal domain-containing protein</fullName>
    </recommendedName>
</protein>
<evidence type="ECO:0000313" key="2">
    <source>
        <dbReference type="EMBL" id="KAH1107003.1"/>
    </source>
</evidence>
<feature type="domain" description="NIF system FeS cluster assembly NifU N-terminal" evidence="1">
    <location>
        <begin position="29"/>
        <end position="98"/>
    </location>
</feature>
<dbReference type="SUPFAM" id="SSF82649">
    <property type="entry name" value="SufE/NifU"/>
    <property type="match status" value="1"/>
</dbReference>
<accession>A0A9D3W2B5</accession>
<reference evidence="2 3" key="1">
    <citation type="journal article" date="2021" name="Plant Biotechnol. J.">
        <title>Multi-omics assisted identification of the key and species-specific regulatory components of drought-tolerant mechanisms in Gossypium stocksii.</title>
        <authorList>
            <person name="Yu D."/>
            <person name="Ke L."/>
            <person name="Zhang D."/>
            <person name="Wu Y."/>
            <person name="Sun Y."/>
            <person name="Mei J."/>
            <person name="Sun J."/>
            <person name="Sun Y."/>
        </authorList>
    </citation>
    <scope>NUCLEOTIDE SEQUENCE [LARGE SCALE GENOMIC DNA]</scope>
    <source>
        <strain evidence="3">cv. E1</strain>
        <tissue evidence="2">Leaf</tissue>
    </source>
</reference>